<organism evidence="3">
    <name type="scientific">candidate division WOR-3 bacterium</name>
    <dbReference type="NCBI Taxonomy" id="2052148"/>
    <lineage>
        <taxon>Bacteria</taxon>
        <taxon>Bacteria division WOR-3</taxon>
    </lineage>
</organism>
<dbReference type="PANTHER" id="PTHR33428:SF14">
    <property type="entry name" value="CARBOXYLESTERASE TYPE B DOMAIN-CONTAINING PROTEIN"/>
    <property type="match status" value="1"/>
</dbReference>
<protein>
    <submittedName>
        <fullName evidence="3">Uncharacterized protein</fullName>
    </submittedName>
</protein>
<dbReference type="AlphaFoldDB" id="A0A7C4CC90"/>
<dbReference type="InterPro" id="IPR041127">
    <property type="entry name" value="PET_hydrolase/cutinase-like"/>
</dbReference>
<feature type="domain" description="FlgD/Vpr Ig-like" evidence="2">
    <location>
        <begin position="334"/>
        <end position="387"/>
    </location>
</feature>
<evidence type="ECO:0000259" key="1">
    <source>
        <dbReference type="Pfam" id="PF12740"/>
    </source>
</evidence>
<dbReference type="Pfam" id="PF12740">
    <property type="entry name" value="PETase"/>
    <property type="match status" value="1"/>
</dbReference>
<dbReference type="Gene3D" id="3.40.50.1820">
    <property type="entry name" value="alpha/beta hydrolase"/>
    <property type="match status" value="1"/>
</dbReference>
<sequence>MRVVITAVVLVVVAFGQGRDFAAPGPFGHAYRTEDIPGTTEMMRGSRIYYPDSAGIFPQSAVPAPIVAFGHGWMIGISSYFSYARHLASWGYVVVLPTYSNPIIVPEHDKRARLMADAARWVSARDTVSGDRFFGRLDRWNWGFVGHSMGGSISLLAADTLGLTDTLRAAAALASPQSSPPTHSAHLLLPKMILAGGQDNIAPWREVRQAFWDSAPAPGTFAVIRGASHTDFMDQWFLFGADCADALGRETTQLVVRRHLTAFLERYLHGDRSEWNYAYVFGDSIVRHPTMDSVEVRPDPVGVGAAGMMVGGLVFVSPNPSRQRVLVSFVMPESGALSVEVFSSEGRKVRTLLQGGRQAGTVRLAWGGDDDAGRRLPAGTYIIRASGAGLTDKGIVVLTE</sequence>
<evidence type="ECO:0000313" key="3">
    <source>
        <dbReference type="EMBL" id="HGK28925.1"/>
    </source>
</evidence>
<dbReference type="InterPro" id="IPR029058">
    <property type="entry name" value="AB_hydrolase_fold"/>
</dbReference>
<reference evidence="3" key="1">
    <citation type="journal article" date="2020" name="mSystems">
        <title>Genome- and Community-Level Interaction Insights into Carbon Utilization and Element Cycling Functions of Hydrothermarchaeota in Hydrothermal Sediment.</title>
        <authorList>
            <person name="Zhou Z."/>
            <person name="Liu Y."/>
            <person name="Xu W."/>
            <person name="Pan J."/>
            <person name="Luo Z.H."/>
            <person name="Li M."/>
        </authorList>
    </citation>
    <scope>NUCLEOTIDE SEQUENCE [LARGE SCALE GENOMIC DNA]</scope>
    <source>
        <strain evidence="3">SpSt-488</strain>
    </source>
</reference>
<feature type="domain" description="PET hydrolase/cutinase-like" evidence="1">
    <location>
        <begin position="30"/>
        <end position="230"/>
    </location>
</feature>
<dbReference type="PANTHER" id="PTHR33428">
    <property type="entry name" value="CHLOROPHYLLASE-2, CHLOROPLASTIC"/>
    <property type="match status" value="1"/>
</dbReference>
<dbReference type="InterPro" id="IPR025965">
    <property type="entry name" value="FlgD/Vpr_Ig-like"/>
</dbReference>
<dbReference type="Gene3D" id="2.60.40.4070">
    <property type="match status" value="1"/>
</dbReference>
<dbReference type="SUPFAM" id="SSF53474">
    <property type="entry name" value="alpha/beta-Hydrolases"/>
    <property type="match status" value="1"/>
</dbReference>
<accession>A0A7C4CC90</accession>
<dbReference type="EMBL" id="DSUT01000176">
    <property type="protein sequence ID" value="HGK28925.1"/>
    <property type="molecule type" value="Genomic_DNA"/>
</dbReference>
<evidence type="ECO:0000259" key="2">
    <source>
        <dbReference type="Pfam" id="PF13860"/>
    </source>
</evidence>
<dbReference type="Pfam" id="PF13860">
    <property type="entry name" value="FlgD_ig"/>
    <property type="match status" value="1"/>
</dbReference>
<proteinExistence type="predicted"/>
<comment type="caution">
    <text evidence="3">The sequence shown here is derived from an EMBL/GenBank/DDBJ whole genome shotgun (WGS) entry which is preliminary data.</text>
</comment>
<gene>
    <name evidence="3" type="ORF">ENS41_08300</name>
</gene>
<name>A0A7C4CC90_UNCW3</name>